<dbReference type="AlphaFoldDB" id="A6P0K3"/>
<organism evidence="1 2">
    <name type="scientific">Pseudoflavonifractor capillosus ATCC 29799</name>
    <dbReference type="NCBI Taxonomy" id="411467"/>
    <lineage>
        <taxon>Bacteria</taxon>
        <taxon>Bacillati</taxon>
        <taxon>Bacillota</taxon>
        <taxon>Clostridia</taxon>
        <taxon>Eubacteriales</taxon>
        <taxon>Oscillospiraceae</taxon>
        <taxon>Pseudoflavonifractor</taxon>
    </lineage>
</organism>
<comment type="caution">
    <text evidence="1">The sequence shown here is derived from an EMBL/GenBank/DDBJ whole genome shotgun (WGS) entry which is preliminary data.</text>
</comment>
<evidence type="ECO:0000313" key="2">
    <source>
        <dbReference type="Proteomes" id="UP000003639"/>
    </source>
</evidence>
<proteinExistence type="predicted"/>
<reference evidence="1 2" key="1">
    <citation type="submission" date="2007-04" db="EMBL/GenBank/DDBJ databases">
        <authorList>
            <person name="Fulton L."/>
            <person name="Clifton S."/>
            <person name="Fulton B."/>
            <person name="Xu J."/>
            <person name="Minx P."/>
            <person name="Pepin K.H."/>
            <person name="Johnson M."/>
            <person name="Thiruvilangam P."/>
            <person name="Bhonagiri V."/>
            <person name="Nash W.E."/>
            <person name="Mardis E.R."/>
            <person name="Wilson R.K."/>
        </authorList>
    </citation>
    <scope>NUCLEOTIDE SEQUENCE [LARGE SCALE GENOMIC DNA]</scope>
    <source>
        <strain evidence="1 2">ATCC 29799</strain>
    </source>
</reference>
<sequence>MNALITVSPGPVDSYGHAEGYIFYRRTVFPCFWQTGGGTI</sequence>
<accession>A6P0K3</accession>
<evidence type="ECO:0000313" key="1">
    <source>
        <dbReference type="EMBL" id="EDM98135.1"/>
    </source>
</evidence>
<gene>
    <name evidence="1" type="ORF">BACCAP_04014</name>
</gene>
<keyword evidence="2" id="KW-1185">Reference proteome</keyword>
<dbReference type="Proteomes" id="UP000003639">
    <property type="component" value="Unassembled WGS sequence"/>
</dbReference>
<name>A6P0K3_9FIRM</name>
<dbReference type="EMBL" id="AAXG02000042">
    <property type="protein sequence ID" value="EDM98135.1"/>
    <property type="molecule type" value="Genomic_DNA"/>
</dbReference>
<protein>
    <submittedName>
        <fullName evidence="1">Uncharacterized protein</fullName>
    </submittedName>
</protein>
<reference evidence="1 2" key="2">
    <citation type="submission" date="2007-06" db="EMBL/GenBank/DDBJ databases">
        <title>Draft genome sequence of Pseudoflavonifractor capillosus ATCC 29799.</title>
        <authorList>
            <person name="Sudarsanam P."/>
            <person name="Ley R."/>
            <person name="Guruge J."/>
            <person name="Turnbaugh P.J."/>
            <person name="Mahowald M."/>
            <person name="Liep D."/>
            <person name="Gordon J."/>
        </authorList>
    </citation>
    <scope>NUCLEOTIDE SEQUENCE [LARGE SCALE GENOMIC DNA]</scope>
    <source>
        <strain evidence="1 2">ATCC 29799</strain>
    </source>
</reference>